<evidence type="ECO:0000256" key="1">
    <source>
        <dbReference type="SAM" id="SignalP"/>
    </source>
</evidence>
<keyword evidence="3" id="KW-1185">Reference proteome</keyword>
<evidence type="ECO:0000313" key="3">
    <source>
        <dbReference type="Proteomes" id="UP000590442"/>
    </source>
</evidence>
<dbReference type="AlphaFoldDB" id="A0A846QZZ5"/>
<gene>
    <name evidence="2" type="ORF">GGR42_002215</name>
</gene>
<protein>
    <recommendedName>
        <fullName evidence="4">DUF3575 domain-containing protein</fullName>
    </recommendedName>
</protein>
<accession>A0A846QZZ5</accession>
<dbReference type="EMBL" id="JAATJJ010000001">
    <property type="protein sequence ID" value="NJB71753.1"/>
    <property type="molecule type" value="Genomic_DNA"/>
</dbReference>
<evidence type="ECO:0008006" key="4">
    <source>
        <dbReference type="Google" id="ProtNLM"/>
    </source>
</evidence>
<sequence>MTKTKQKKKSKLLSKIALLGLVFLCGTYLISAQSTTAIDLSKNNVYVDTFLGIFAQASINYERQIYSAKEVTWYGRLGAGAAAQFFGAANGYGGLGGITMLTGKKNGHFELNGNVFVGKDSDYTFVHPIATVGYRYQKPKGGFIFRANTSFITVGVSLGYAF</sequence>
<proteinExistence type="predicted"/>
<dbReference type="Proteomes" id="UP000590442">
    <property type="component" value="Unassembled WGS sequence"/>
</dbReference>
<reference evidence="2 3" key="1">
    <citation type="submission" date="2020-03" db="EMBL/GenBank/DDBJ databases">
        <title>Genomic Encyclopedia of Type Strains, Phase IV (KMG-IV): sequencing the most valuable type-strain genomes for metagenomic binning, comparative biology and taxonomic classification.</title>
        <authorList>
            <person name="Goeker M."/>
        </authorList>
    </citation>
    <scope>NUCLEOTIDE SEQUENCE [LARGE SCALE GENOMIC DNA]</scope>
    <source>
        <strain evidence="2 3">DSM 29762</strain>
    </source>
</reference>
<comment type="caution">
    <text evidence="2">The sequence shown here is derived from an EMBL/GenBank/DDBJ whole genome shotgun (WGS) entry which is preliminary data.</text>
</comment>
<feature type="chain" id="PRO_5032599598" description="DUF3575 domain-containing protein" evidence="1">
    <location>
        <begin position="33"/>
        <end position="162"/>
    </location>
</feature>
<evidence type="ECO:0000313" key="2">
    <source>
        <dbReference type="EMBL" id="NJB71753.1"/>
    </source>
</evidence>
<dbReference type="RefSeq" id="WP_167963839.1">
    <property type="nucleotide sequence ID" value="NZ_JAATJJ010000001.1"/>
</dbReference>
<name>A0A846QZZ5_9FLAO</name>
<organism evidence="2 3">
    <name type="scientific">Saonia flava</name>
    <dbReference type="NCBI Taxonomy" id="523696"/>
    <lineage>
        <taxon>Bacteria</taxon>
        <taxon>Pseudomonadati</taxon>
        <taxon>Bacteroidota</taxon>
        <taxon>Flavobacteriia</taxon>
        <taxon>Flavobacteriales</taxon>
        <taxon>Flavobacteriaceae</taxon>
        <taxon>Saonia</taxon>
    </lineage>
</organism>
<feature type="signal peptide" evidence="1">
    <location>
        <begin position="1"/>
        <end position="32"/>
    </location>
</feature>
<keyword evidence="1" id="KW-0732">Signal</keyword>